<gene>
    <name evidence="1" type="ORF">CTOB1V02_LOCUS10691</name>
</gene>
<evidence type="ECO:0000313" key="1">
    <source>
        <dbReference type="EMBL" id="CAD7232865.1"/>
    </source>
</evidence>
<dbReference type="EMBL" id="OB665258">
    <property type="protein sequence ID" value="CAD7232865.1"/>
    <property type="molecule type" value="Genomic_DNA"/>
</dbReference>
<sequence>MFTKTERTAVCETLVTRGQEGRNDDGAMSMAWRQHLQSQMEEVLLYFVYKCNTLKRKKYATVD</sequence>
<protein>
    <submittedName>
        <fullName evidence="1">Uncharacterized protein</fullName>
    </submittedName>
</protein>
<dbReference type="AlphaFoldDB" id="A0A7R8ZQQ1"/>
<organism evidence="1">
    <name type="scientific">Cyprideis torosa</name>
    <dbReference type="NCBI Taxonomy" id="163714"/>
    <lineage>
        <taxon>Eukaryota</taxon>
        <taxon>Metazoa</taxon>
        <taxon>Ecdysozoa</taxon>
        <taxon>Arthropoda</taxon>
        <taxon>Crustacea</taxon>
        <taxon>Oligostraca</taxon>
        <taxon>Ostracoda</taxon>
        <taxon>Podocopa</taxon>
        <taxon>Podocopida</taxon>
        <taxon>Cytherocopina</taxon>
        <taxon>Cytheroidea</taxon>
        <taxon>Cytherideidae</taxon>
        <taxon>Cyprideis</taxon>
    </lineage>
</organism>
<proteinExistence type="predicted"/>
<accession>A0A7R8ZQQ1</accession>
<reference evidence="1" key="1">
    <citation type="submission" date="2020-11" db="EMBL/GenBank/DDBJ databases">
        <authorList>
            <person name="Tran Van P."/>
        </authorList>
    </citation>
    <scope>NUCLEOTIDE SEQUENCE</scope>
</reference>
<name>A0A7R8ZQQ1_9CRUS</name>